<reference evidence="1 2" key="1">
    <citation type="submission" date="2017-02" db="EMBL/GenBank/DDBJ databases">
        <authorList>
            <person name="Peterson S.W."/>
        </authorList>
    </citation>
    <scope>NUCLEOTIDE SEQUENCE [LARGE SCALE GENOMIC DNA]</scope>
    <source>
        <strain evidence="2">type strain: NCCB 100098</strain>
    </source>
</reference>
<accession>A0A1T5HXC0</accession>
<protein>
    <submittedName>
        <fullName evidence="1">Uncharacterized protein</fullName>
    </submittedName>
</protein>
<sequence length="68" mass="7905">MDKNEQLTEAMDFIIEAIAQSTDENSKAEIGYYLANLVIMDHQQEFSARKKKRLMVLLKKADEIKAMR</sequence>
<evidence type="ECO:0000313" key="2">
    <source>
        <dbReference type="Proteomes" id="UP000189966"/>
    </source>
</evidence>
<proteinExistence type="predicted"/>
<dbReference type="Proteomes" id="UP000189966">
    <property type="component" value="Unassembled WGS sequence"/>
</dbReference>
<organism evidence="1 2">
    <name type="scientific">Photobacterium piscicola</name>
    <dbReference type="NCBI Taxonomy" id="1378299"/>
    <lineage>
        <taxon>Bacteria</taxon>
        <taxon>Pseudomonadati</taxon>
        <taxon>Pseudomonadota</taxon>
        <taxon>Gammaproteobacteria</taxon>
        <taxon>Vibrionales</taxon>
        <taxon>Vibrionaceae</taxon>
        <taxon>Photobacterium</taxon>
    </lineage>
</organism>
<gene>
    <name evidence="1" type="ORF">CZ809_00936</name>
</gene>
<dbReference type="AlphaFoldDB" id="A0A1T5HXC0"/>
<name>A0A1T5HXC0_9GAMM</name>
<dbReference type="EMBL" id="FUZI01000001">
    <property type="protein sequence ID" value="SKC31458.1"/>
    <property type="molecule type" value="Genomic_DNA"/>
</dbReference>
<dbReference type="RefSeq" id="WP_080156239.1">
    <property type="nucleotide sequence ID" value="NZ_FUZI01000001.1"/>
</dbReference>
<evidence type="ECO:0000313" key="1">
    <source>
        <dbReference type="EMBL" id="SKC31458.1"/>
    </source>
</evidence>